<dbReference type="SUPFAM" id="SSF52200">
    <property type="entry name" value="Toll/Interleukin receptor TIR domain"/>
    <property type="match status" value="1"/>
</dbReference>
<dbReference type="PANTHER" id="PTHR11017:SF544">
    <property type="entry name" value="ADP-RIBOSYL CYCLASE_CYCLIC ADP-RIBOSE HYDROLASE"/>
    <property type="match status" value="1"/>
</dbReference>
<dbReference type="PROSITE" id="PS50104">
    <property type="entry name" value="TIR"/>
    <property type="match status" value="1"/>
</dbReference>
<proteinExistence type="predicted"/>
<keyword evidence="1" id="KW-0433">Leucine-rich repeat</keyword>
<dbReference type="InterPro" id="IPR042197">
    <property type="entry name" value="Apaf_helical"/>
</dbReference>
<dbReference type="SMART" id="SM00255">
    <property type="entry name" value="TIR"/>
    <property type="match status" value="1"/>
</dbReference>
<dbReference type="InterPro" id="IPR032675">
    <property type="entry name" value="LRR_dom_sf"/>
</dbReference>
<dbReference type="InterPro" id="IPR003591">
    <property type="entry name" value="Leu-rich_rpt_typical-subtyp"/>
</dbReference>
<dbReference type="Pfam" id="PF23282">
    <property type="entry name" value="WHD_ROQ1"/>
    <property type="match status" value="1"/>
</dbReference>
<dbReference type="AlphaFoldDB" id="A0A9R1VVV7"/>
<keyword evidence="2" id="KW-0677">Repeat</keyword>
<dbReference type="Pfam" id="PF23598">
    <property type="entry name" value="LRR_14"/>
    <property type="match status" value="1"/>
</dbReference>
<sequence length="1148" mass="131533">MASSLTSSVHKSFKYDVFLSFRGEDTRTNFVDHLYHALQQKSIHTYKDDEKIKKGKKISDELIGSIEDSKFYIIVFSKNYASSSWCLDELVKIMECHRTTTEHTAYPVFYDVEPSEVRKQSGAVGEAFAKYEMEEAAETWKVALKEAADLSGWELKKTADGHEAKVIQRIVEEISLELRTISLNIDRKLVGMETRIKNLVPSIGIGCDDVRMIGIKGMGGAGKTTLARAVFDDISYQFEGKSFAENVRENASLLGLKSLQKQILSDVLNDKDINVSSVYDGKDMMKRRLPHTKVLVVLDDVDHIDQLEALAGEPNWFKPGSRIIITTRDKQVLIAHGVKFIHDVNLLYNKEAICLFSRHAFGRDIPVQGYEELSKKVVRYAAGLPLTIRVLGSFLCGKDELEWIDALERLKTIPETETLKKLELSYISLEEDYKEIFLDVACIMKGWQKDKAIKALESCGFRARNGLKVLQQKSLITIYKNFYDHIGMHDHIVEMGRNIVRRGHPDKPQRHSRLWIEDEIEEILANDLGTEATRCIQFHTIRFNPHIFIKGLRKMKELRFLSIRGYCSSDLEFSTVVPDFPNALRCLDWTNYPFRSLRTTFQANNLVALKVDGSRIVQLWEGGERKALNKLRFLDLSSSLLSTLDIGLAPNLEELILYECKYLEKLHLPERCLNLKRLLLTNSKLRTLEIGLTPNLEELYLERSCCLEELHMVNECQKLAELQISHSNLRTFDLGVTPNLKKLDLKECRKLVELHTPIGGLKQLVHVNLSGCLRFSSFLFQINYHTACSVDESLEVGPLAKLHLIVESIERCQLHPDSNLPKFQFRCFYTEDRPSLTRNLEMLFSVGMCACTNLETFSRSIYGLQRLRELELKGIFLEAIMDIEQLESLEELILLSTKIKHLPDSLCMLKHLKYLKLYDCSLLEKLPEDLGQLECLKKLRLTDVKIIKHLPDSICMLKRLKYLNLYNCSLLERLPEDLGQLECLEKLHLTDAKIIKHLPDSICMLKRLKDLRLCGLLLEKLPEDIGQLECLEELNLMGCERLQDIPNSICEMKRLKYFFLDDCIRVKKLPEELERLECLEVLYLDGTIISQLPLSILLLNGLFISGSRQLLESCGFTSEIQALSSYCYIRLPIMQAPTAGVSSTLLQG</sequence>
<feature type="domain" description="TIR" evidence="5">
    <location>
        <begin position="13"/>
        <end position="178"/>
    </location>
</feature>
<keyword evidence="4" id="KW-0520">NAD</keyword>
<evidence type="ECO:0000259" key="5">
    <source>
        <dbReference type="PROSITE" id="PS50104"/>
    </source>
</evidence>
<dbReference type="Gene3D" id="3.40.50.300">
    <property type="entry name" value="P-loop containing nucleotide triphosphate hydrolases"/>
    <property type="match status" value="1"/>
</dbReference>
<dbReference type="GO" id="GO:0006952">
    <property type="term" value="P:defense response"/>
    <property type="evidence" value="ECO:0007669"/>
    <property type="project" value="UniProtKB-KW"/>
</dbReference>
<dbReference type="GO" id="GO:0007165">
    <property type="term" value="P:signal transduction"/>
    <property type="evidence" value="ECO:0007669"/>
    <property type="project" value="InterPro"/>
</dbReference>
<name>A0A9R1VVV7_LACSA</name>
<evidence type="ECO:0000256" key="1">
    <source>
        <dbReference type="ARBA" id="ARBA00022614"/>
    </source>
</evidence>
<dbReference type="EMBL" id="NBSK02000004">
    <property type="protein sequence ID" value="KAJ0213556.1"/>
    <property type="molecule type" value="Genomic_DNA"/>
</dbReference>
<dbReference type="SUPFAM" id="SSF52540">
    <property type="entry name" value="P-loop containing nucleoside triphosphate hydrolases"/>
    <property type="match status" value="1"/>
</dbReference>
<dbReference type="InterPro" id="IPR002182">
    <property type="entry name" value="NB-ARC"/>
</dbReference>
<evidence type="ECO:0000313" key="6">
    <source>
        <dbReference type="EMBL" id="KAJ0213556.1"/>
    </source>
</evidence>
<dbReference type="InterPro" id="IPR058192">
    <property type="entry name" value="WHD_ROQ1-like"/>
</dbReference>
<accession>A0A9R1VVV7</accession>
<protein>
    <recommendedName>
        <fullName evidence="5">TIR domain-containing protein</fullName>
    </recommendedName>
</protein>
<dbReference type="SUPFAM" id="SSF52058">
    <property type="entry name" value="L domain-like"/>
    <property type="match status" value="2"/>
</dbReference>
<evidence type="ECO:0000313" key="7">
    <source>
        <dbReference type="Proteomes" id="UP000235145"/>
    </source>
</evidence>
<dbReference type="Gramene" id="rna-gnl|WGS:NBSK|LSAT_4X147480_mrna">
    <property type="protein sequence ID" value="cds-PLY86759.1"/>
    <property type="gene ID" value="gene-LSAT_4X147480"/>
</dbReference>
<dbReference type="FunFam" id="3.40.50.10140:FF:000007">
    <property type="entry name" value="Disease resistance protein (TIR-NBS-LRR class)"/>
    <property type="match status" value="1"/>
</dbReference>
<keyword evidence="3" id="KW-0611">Plant defense</keyword>
<dbReference type="Proteomes" id="UP000235145">
    <property type="component" value="Unassembled WGS sequence"/>
</dbReference>
<dbReference type="InterPro" id="IPR055414">
    <property type="entry name" value="LRR_R13L4/SHOC2-like"/>
</dbReference>
<dbReference type="PANTHER" id="PTHR11017">
    <property type="entry name" value="LEUCINE-RICH REPEAT-CONTAINING PROTEIN"/>
    <property type="match status" value="1"/>
</dbReference>
<dbReference type="Gene3D" id="3.40.50.10140">
    <property type="entry name" value="Toll/interleukin-1 receptor homology (TIR) domain"/>
    <property type="match status" value="1"/>
</dbReference>
<dbReference type="SMART" id="SM00369">
    <property type="entry name" value="LRR_TYP"/>
    <property type="match status" value="5"/>
</dbReference>
<gene>
    <name evidence="6" type="ORF">LSAT_V11C400215510</name>
</gene>
<dbReference type="Gene3D" id="1.10.8.430">
    <property type="entry name" value="Helical domain of apoptotic protease-activating factors"/>
    <property type="match status" value="1"/>
</dbReference>
<organism evidence="6 7">
    <name type="scientific">Lactuca sativa</name>
    <name type="common">Garden lettuce</name>
    <dbReference type="NCBI Taxonomy" id="4236"/>
    <lineage>
        <taxon>Eukaryota</taxon>
        <taxon>Viridiplantae</taxon>
        <taxon>Streptophyta</taxon>
        <taxon>Embryophyta</taxon>
        <taxon>Tracheophyta</taxon>
        <taxon>Spermatophyta</taxon>
        <taxon>Magnoliopsida</taxon>
        <taxon>eudicotyledons</taxon>
        <taxon>Gunneridae</taxon>
        <taxon>Pentapetalae</taxon>
        <taxon>asterids</taxon>
        <taxon>campanulids</taxon>
        <taxon>Asterales</taxon>
        <taxon>Asteraceae</taxon>
        <taxon>Cichorioideae</taxon>
        <taxon>Cichorieae</taxon>
        <taxon>Lactucinae</taxon>
        <taxon>Lactuca</taxon>
    </lineage>
</organism>
<dbReference type="Pfam" id="PF01582">
    <property type="entry name" value="TIR"/>
    <property type="match status" value="1"/>
</dbReference>
<dbReference type="InterPro" id="IPR000157">
    <property type="entry name" value="TIR_dom"/>
</dbReference>
<dbReference type="InterPro" id="IPR044974">
    <property type="entry name" value="Disease_R_plants"/>
</dbReference>
<dbReference type="GO" id="GO:0043531">
    <property type="term" value="F:ADP binding"/>
    <property type="evidence" value="ECO:0007669"/>
    <property type="project" value="InterPro"/>
</dbReference>
<dbReference type="GO" id="GO:0051707">
    <property type="term" value="P:response to other organism"/>
    <property type="evidence" value="ECO:0007669"/>
    <property type="project" value="UniProtKB-ARBA"/>
</dbReference>
<reference evidence="6 7" key="1">
    <citation type="journal article" date="2017" name="Nat. Commun.">
        <title>Genome assembly with in vitro proximity ligation data and whole-genome triplication in lettuce.</title>
        <authorList>
            <person name="Reyes-Chin-Wo S."/>
            <person name="Wang Z."/>
            <person name="Yang X."/>
            <person name="Kozik A."/>
            <person name="Arikit S."/>
            <person name="Song C."/>
            <person name="Xia L."/>
            <person name="Froenicke L."/>
            <person name="Lavelle D.O."/>
            <person name="Truco M.J."/>
            <person name="Xia R."/>
            <person name="Zhu S."/>
            <person name="Xu C."/>
            <person name="Xu H."/>
            <person name="Xu X."/>
            <person name="Cox K."/>
            <person name="Korf I."/>
            <person name="Meyers B.C."/>
            <person name="Michelmore R.W."/>
        </authorList>
    </citation>
    <scope>NUCLEOTIDE SEQUENCE [LARGE SCALE GENOMIC DNA]</scope>
    <source>
        <strain evidence="7">cv. Salinas</strain>
        <tissue evidence="6">Seedlings</tissue>
    </source>
</reference>
<dbReference type="PRINTS" id="PR00364">
    <property type="entry name" value="DISEASERSIST"/>
</dbReference>
<evidence type="ECO:0000256" key="2">
    <source>
        <dbReference type="ARBA" id="ARBA00022737"/>
    </source>
</evidence>
<dbReference type="Gene3D" id="3.80.10.10">
    <property type="entry name" value="Ribonuclease Inhibitor"/>
    <property type="match status" value="3"/>
</dbReference>
<evidence type="ECO:0000256" key="4">
    <source>
        <dbReference type="ARBA" id="ARBA00023027"/>
    </source>
</evidence>
<dbReference type="InterPro" id="IPR035897">
    <property type="entry name" value="Toll_tir_struct_dom_sf"/>
</dbReference>
<evidence type="ECO:0000256" key="3">
    <source>
        <dbReference type="ARBA" id="ARBA00022821"/>
    </source>
</evidence>
<dbReference type="Pfam" id="PF00931">
    <property type="entry name" value="NB-ARC"/>
    <property type="match status" value="1"/>
</dbReference>
<dbReference type="OrthoDB" id="1357022at2759"/>
<dbReference type="InterPro" id="IPR027417">
    <property type="entry name" value="P-loop_NTPase"/>
</dbReference>
<keyword evidence="7" id="KW-1185">Reference proteome</keyword>
<comment type="caution">
    <text evidence="6">The sequence shown here is derived from an EMBL/GenBank/DDBJ whole genome shotgun (WGS) entry which is preliminary data.</text>
</comment>